<dbReference type="Proteomes" id="UP000668060">
    <property type="component" value="Unassembled WGS sequence"/>
</dbReference>
<dbReference type="AlphaFoldDB" id="A0A9D9BY00"/>
<gene>
    <name evidence="1" type="ORF">JJ842_09695</name>
</gene>
<organism evidence="1 2">
    <name type="scientific">Prochlorococcus marinus CUG1433</name>
    <dbReference type="NCBI Taxonomy" id="2774506"/>
    <lineage>
        <taxon>Bacteria</taxon>
        <taxon>Bacillati</taxon>
        <taxon>Cyanobacteriota</taxon>
        <taxon>Cyanophyceae</taxon>
        <taxon>Synechococcales</taxon>
        <taxon>Prochlorococcaceae</taxon>
        <taxon>Prochlorococcus</taxon>
    </lineage>
</organism>
<protein>
    <submittedName>
        <fullName evidence="1">Uncharacterized protein</fullName>
    </submittedName>
</protein>
<evidence type="ECO:0000313" key="1">
    <source>
        <dbReference type="EMBL" id="MBO6972186.1"/>
    </source>
</evidence>
<proteinExistence type="predicted"/>
<reference evidence="1" key="1">
    <citation type="journal article" date="2021" name="Front. Mar. Sci.">
        <title>Genomes of Diverse Isolates of Prochlorococcus High-Light-Adapted Clade II in the Western Pacific Ocean.</title>
        <authorList>
            <person name="Yan W."/>
            <person name="Feng X."/>
            <person name="Zhang W."/>
            <person name="Nawaz M.Z."/>
            <person name="Luo T."/>
            <person name="Zhang R."/>
            <person name="Jiao N."/>
        </authorList>
    </citation>
    <scope>NUCLEOTIDE SEQUENCE</scope>
    <source>
        <strain evidence="1">CUG1433</strain>
    </source>
</reference>
<name>A0A9D9BY00_PROMR</name>
<evidence type="ECO:0000313" key="2">
    <source>
        <dbReference type="Proteomes" id="UP000668060"/>
    </source>
</evidence>
<sequence length="124" mass="14132">MIKNLLLAPLLFSSPVLAEKERIYYVHTRPPFSYSGTIGDDGFFYYFTNSADRFNDEICKIRIDGACFVKTNVPAKIVKEGIMKTPNMYWCSEAVIQKAKKVQPPSPSNRFGYGICTENGWVFE</sequence>
<comment type="caution">
    <text evidence="1">The sequence shown here is derived from an EMBL/GenBank/DDBJ whole genome shotgun (WGS) entry which is preliminary data.</text>
</comment>
<accession>A0A9D9BY00</accession>
<dbReference type="EMBL" id="JAEPLN010000004">
    <property type="protein sequence ID" value="MBO6972186.1"/>
    <property type="molecule type" value="Genomic_DNA"/>
</dbReference>